<dbReference type="Proteomes" id="UP000178656">
    <property type="component" value="Unassembled WGS sequence"/>
</dbReference>
<comment type="caution">
    <text evidence="1">The sequence shown here is derived from an EMBL/GenBank/DDBJ whole genome shotgun (WGS) entry which is preliminary data.</text>
</comment>
<proteinExistence type="predicted"/>
<organism evidence="1 2">
    <name type="scientific">Candidatus Falkowbacteria bacterium RIFOXYC2_FULL_48_21</name>
    <dbReference type="NCBI Taxonomy" id="1798005"/>
    <lineage>
        <taxon>Bacteria</taxon>
        <taxon>Candidatus Falkowiibacteriota</taxon>
    </lineage>
</organism>
<evidence type="ECO:0000313" key="2">
    <source>
        <dbReference type="Proteomes" id="UP000178656"/>
    </source>
</evidence>
<reference evidence="1 2" key="1">
    <citation type="journal article" date="2016" name="Nat. Commun.">
        <title>Thousands of microbial genomes shed light on interconnected biogeochemical processes in an aquifer system.</title>
        <authorList>
            <person name="Anantharaman K."/>
            <person name="Brown C.T."/>
            <person name="Hug L.A."/>
            <person name="Sharon I."/>
            <person name="Castelle C.J."/>
            <person name="Probst A.J."/>
            <person name="Thomas B.C."/>
            <person name="Singh A."/>
            <person name="Wilkins M.J."/>
            <person name="Karaoz U."/>
            <person name="Brodie E.L."/>
            <person name="Williams K.H."/>
            <person name="Hubbard S.S."/>
            <person name="Banfield J.F."/>
        </authorList>
    </citation>
    <scope>NUCLEOTIDE SEQUENCE [LARGE SCALE GENOMIC DNA]</scope>
</reference>
<dbReference type="EMBL" id="MFGM01000084">
    <property type="protein sequence ID" value="OGF34090.1"/>
    <property type="molecule type" value="Genomic_DNA"/>
</dbReference>
<sequence>MAERTEVANKIVPMSEEELLMEAEDHLAVAQKYIVDCHVDPTRITNRLLASIAASLLVQARYVNGK</sequence>
<name>A0A1F5T543_9BACT</name>
<protein>
    <submittedName>
        <fullName evidence="1">Uncharacterized protein</fullName>
    </submittedName>
</protein>
<accession>A0A1F5T543</accession>
<dbReference type="AlphaFoldDB" id="A0A1F5T543"/>
<gene>
    <name evidence="1" type="ORF">A2482_04565</name>
</gene>
<evidence type="ECO:0000313" key="1">
    <source>
        <dbReference type="EMBL" id="OGF34090.1"/>
    </source>
</evidence>